<dbReference type="AlphaFoldDB" id="A0A4Y2ESZ7"/>
<name>A0A4Y2ESZ7_ARAVE</name>
<sequence length="147" mass="16643">MANYLLILAACVAVAAAGGRSIEGDEGEYGRFNRWRKVICEKSEDVHKALDTCFQKEPKLIKDAIVDCMTDVLPSSKGEAIEFTHSACKDKSLFKKLDKCFAEYEANAEFKKQLELKEEVKVCYIDVLKKFDLPQLMDYLNETSKST</sequence>
<evidence type="ECO:0000256" key="1">
    <source>
        <dbReference type="SAM" id="SignalP"/>
    </source>
</evidence>
<organism evidence="2 3">
    <name type="scientific">Araneus ventricosus</name>
    <name type="common">Orbweaver spider</name>
    <name type="synonym">Epeira ventricosa</name>
    <dbReference type="NCBI Taxonomy" id="182803"/>
    <lineage>
        <taxon>Eukaryota</taxon>
        <taxon>Metazoa</taxon>
        <taxon>Ecdysozoa</taxon>
        <taxon>Arthropoda</taxon>
        <taxon>Chelicerata</taxon>
        <taxon>Arachnida</taxon>
        <taxon>Araneae</taxon>
        <taxon>Araneomorphae</taxon>
        <taxon>Entelegynae</taxon>
        <taxon>Araneoidea</taxon>
        <taxon>Araneidae</taxon>
        <taxon>Araneus</taxon>
    </lineage>
</organism>
<keyword evidence="3" id="KW-1185">Reference proteome</keyword>
<keyword evidence="1" id="KW-0732">Signal</keyword>
<dbReference type="EMBL" id="BGPR01000676">
    <property type="protein sequence ID" value="GBM31156.1"/>
    <property type="molecule type" value="Genomic_DNA"/>
</dbReference>
<comment type="caution">
    <text evidence="2">The sequence shown here is derived from an EMBL/GenBank/DDBJ whole genome shotgun (WGS) entry which is preliminary data.</text>
</comment>
<feature type="signal peptide" evidence="1">
    <location>
        <begin position="1"/>
        <end position="17"/>
    </location>
</feature>
<proteinExistence type="predicted"/>
<evidence type="ECO:0000313" key="2">
    <source>
        <dbReference type="EMBL" id="GBM31156.1"/>
    </source>
</evidence>
<dbReference type="OrthoDB" id="6421316at2759"/>
<accession>A0A4Y2ESZ7</accession>
<protein>
    <submittedName>
        <fullName evidence="2">Uncharacterized protein</fullName>
    </submittedName>
</protein>
<dbReference type="Proteomes" id="UP000499080">
    <property type="component" value="Unassembled WGS sequence"/>
</dbReference>
<gene>
    <name evidence="2" type="ORF">AVEN_58945_1</name>
</gene>
<feature type="chain" id="PRO_5021311441" evidence="1">
    <location>
        <begin position="18"/>
        <end position="147"/>
    </location>
</feature>
<evidence type="ECO:0000313" key="3">
    <source>
        <dbReference type="Proteomes" id="UP000499080"/>
    </source>
</evidence>
<reference evidence="2 3" key="1">
    <citation type="journal article" date="2019" name="Sci. Rep.">
        <title>Orb-weaving spider Araneus ventricosus genome elucidates the spidroin gene catalogue.</title>
        <authorList>
            <person name="Kono N."/>
            <person name="Nakamura H."/>
            <person name="Ohtoshi R."/>
            <person name="Moran D.A.P."/>
            <person name="Shinohara A."/>
            <person name="Yoshida Y."/>
            <person name="Fujiwara M."/>
            <person name="Mori M."/>
            <person name="Tomita M."/>
            <person name="Arakawa K."/>
        </authorList>
    </citation>
    <scope>NUCLEOTIDE SEQUENCE [LARGE SCALE GENOMIC DNA]</scope>
</reference>